<dbReference type="EMBL" id="SLWS01000021">
    <property type="protein sequence ID" value="TCO45335.1"/>
    <property type="molecule type" value="Genomic_DNA"/>
</dbReference>
<dbReference type="SMART" id="SM00065">
    <property type="entry name" value="GAF"/>
    <property type="match status" value="1"/>
</dbReference>
<dbReference type="InterPro" id="IPR001932">
    <property type="entry name" value="PPM-type_phosphatase-like_dom"/>
</dbReference>
<organism evidence="4 5">
    <name type="scientific">Actinocrispum wychmicini</name>
    <dbReference type="NCBI Taxonomy" id="1213861"/>
    <lineage>
        <taxon>Bacteria</taxon>
        <taxon>Bacillati</taxon>
        <taxon>Actinomycetota</taxon>
        <taxon>Actinomycetes</taxon>
        <taxon>Pseudonocardiales</taxon>
        <taxon>Pseudonocardiaceae</taxon>
        <taxon>Actinocrispum</taxon>
    </lineage>
</organism>
<keyword evidence="5" id="KW-1185">Reference proteome</keyword>
<dbReference type="Pfam" id="PF13185">
    <property type="entry name" value="GAF_2"/>
    <property type="match status" value="1"/>
</dbReference>
<reference evidence="4 5" key="1">
    <citation type="submission" date="2019-03" db="EMBL/GenBank/DDBJ databases">
        <title>Genomic Encyclopedia of Type Strains, Phase IV (KMG-IV): sequencing the most valuable type-strain genomes for metagenomic binning, comparative biology and taxonomic classification.</title>
        <authorList>
            <person name="Goeker M."/>
        </authorList>
    </citation>
    <scope>NUCLEOTIDE SEQUENCE [LARGE SCALE GENOMIC DNA]</scope>
    <source>
        <strain evidence="4 5">DSM 45934</strain>
    </source>
</reference>
<evidence type="ECO:0000313" key="5">
    <source>
        <dbReference type="Proteomes" id="UP000295680"/>
    </source>
</evidence>
<dbReference type="SUPFAM" id="SSF81606">
    <property type="entry name" value="PP2C-like"/>
    <property type="match status" value="1"/>
</dbReference>
<dbReference type="Proteomes" id="UP000295680">
    <property type="component" value="Unassembled WGS sequence"/>
</dbReference>
<dbReference type="AlphaFoldDB" id="A0A4R2IR96"/>
<feature type="domain" description="PPM-type phosphatase" evidence="3">
    <location>
        <begin position="178"/>
        <end position="391"/>
    </location>
</feature>
<protein>
    <submittedName>
        <fullName evidence="4">GAF domain-containing protein</fullName>
    </submittedName>
</protein>
<dbReference type="Gene3D" id="3.60.40.10">
    <property type="entry name" value="PPM-type phosphatase domain"/>
    <property type="match status" value="1"/>
</dbReference>
<name>A0A4R2IR96_9PSEU</name>
<proteinExistence type="predicted"/>
<dbReference type="SMART" id="SM00331">
    <property type="entry name" value="PP2C_SIG"/>
    <property type="match status" value="1"/>
</dbReference>
<dbReference type="Gene3D" id="3.30.450.40">
    <property type="match status" value="1"/>
</dbReference>
<accession>A0A4R2IR96</accession>
<comment type="caution">
    <text evidence="4">The sequence shown here is derived from an EMBL/GenBank/DDBJ whole genome shotgun (WGS) entry which is preliminary data.</text>
</comment>
<dbReference type="Pfam" id="PF07228">
    <property type="entry name" value="SpoIIE"/>
    <property type="match status" value="1"/>
</dbReference>
<evidence type="ECO:0000259" key="2">
    <source>
        <dbReference type="SMART" id="SM00065"/>
    </source>
</evidence>
<dbReference type="InterPro" id="IPR003018">
    <property type="entry name" value="GAF"/>
</dbReference>
<gene>
    <name evidence="4" type="ORF">EV192_12199</name>
</gene>
<dbReference type="PANTHER" id="PTHR43156">
    <property type="entry name" value="STAGE II SPORULATION PROTEIN E-RELATED"/>
    <property type="match status" value="1"/>
</dbReference>
<dbReference type="InterPro" id="IPR036457">
    <property type="entry name" value="PPM-type-like_dom_sf"/>
</dbReference>
<dbReference type="InterPro" id="IPR052016">
    <property type="entry name" value="Bact_Sigma-Reg"/>
</dbReference>
<evidence type="ECO:0000259" key="3">
    <source>
        <dbReference type="SMART" id="SM00331"/>
    </source>
</evidence>
<dbReference type="InterPro" id="IPR029016">
    <property type="entry name" value="GAF-like_dom_sf"/>
</dbReference>
<keyword evidence="1" id="KW-0378">Hydrolase</keyword>
<feature type="domain" description="GAF" evidence="2">
    <location>
        <begin position="16"/>
        <end position="160"/>
    </location>
</feature>
<dbReference type="PANTHER" id="PTHR43156:SF2">
    <property type="entry name" value="STAGE II SPORULATION PROTEIN E"/>
    <property type="match status" value="1"/>
</dbReference>
<dbReference type="SUPFAM" id="SSF55781">
    <property type="entry name" value="GAF domain-like"/>
    <property type="match status" value="1"/>
</dbReference>
<sequence>MRWIEAVTDPALSQLGVDELVCELLERLRWLLGVDTATVLLLDHAARQLVVTHSLGIEEEVQQGIRVPMGEGFAGRVAAAGEPVVLDRVDQTTVVNSLLWEKGLQVLLGVPMVGLGRLVGVVHVGSLTQRSFTDEEIHLLRMVADRIALAANSRMSGTERAAVSALQRSLLPTRLPRVADLEFAARYVPGADLQVGGDWYDVLPLPGDRLGIVIGDVMGHGLPAAVIMGRLRSALRSYALLEVDDPALVLDRLDRKAIHFEAGAMATVLYAVVAPGHETVTMAVAGHPPPVLAVPGGQAALIDVEPDPPIGLRYLRRHRNQTVRLPVGSTMCFYTDGLVERRGESIDVGLDRLCDSVTSAPADLVCSHIMRALIGDEESSEDDTALLVMRRLAGKE</sequence>
<evidence type="ECO:0000256" key="1">
    <source>
        <dbReference type="ARBA" id="ARBA00022801"/>
    </source>
</evidence>
<evidence type="ECO:0000313" key="4">
    <source>
        <dbReference type="EMBL" id="TCO45335.1"/>
    </source>
</evidence>
<dbReference type="GO" id="GO:0016791">
    <property type="term" value="F:phosphatase activity"/>
    <property type="evidence" value="ECO:0007669"/>
    <property type="project" value="TreeGrafter"/>
</dbReference>